<dbReference type="InterPro" id="IPR008892">
    <property type="entry name" value="COR413"/>
</dbReference>
<evidence type="ECO:0000313" key="7">
    <source>
        <dbReference type="EMBL" id="CAL4962213.1"/>
    </source>
</evidence>
<gene>
    <name evidence="7" type="ORF">URODEC1_LOCUS45492</name>
</gene>
<keyword evidence="8" id="KW-1185">Reference proteome</keyword>
<dbReference type="PANTHER" id="PTHR33596:SF14">
    <property type="match status" value="1"/>
</dbReference>
<dbReference type="Pfam" id="PF05562">
    <property type="entry name" value="WCOR413"/>
    <property type="match status" value="1"/>
</dbReference>
<comment type="similarity">
    <text evidence="2">Belongs to the Cold-regulated 413 protein family.</text>
</comment>
<accession>A0ABC8ZK47</accession>
<feature type="transmembrane region" description="Helical" evidence="6">
    <location>
        <begin position="144"/>
        <end position="165"/>
    </location>
</feature>
<evidence type="ECO:0008006" key="9">
    <source>
        <dbReference type="Google" id="ProtNLM"/>
    </source>
</evidence>
<organism evidence="7 8">
    <name type="scientific">Urochloa decumbens</name>
    <dbReference type="NCBI Taxonomy" id="240449"/>
    <lineage>
        <taxon>Eukaryota</taxon>
        <taxon>Viridiplantae</taxon>
        <taxon>Streptophyta</taxon>
        <taxon>Embryophyta</taxon>
        <taxon>Tracheophyta</taxon>
        <taxon>Spermatophyta</taxon>
        <taxon>Magnoliopsida</taxon>
        <taxon>Liliopsida</taxon>
        <taxon>Poales</taxon>
        <taxon>Poaceae</taxon>
        <taxon>PACMAD clade</taxon>
        <taxon>Panicoideae</taxon>
        <taxon>Panicodae</taxon>
        <taxon>Paniceae</taxon>
        <taxon>Melinidinae</taxon>
        <taxon>Urochloa</taxon>
    </lineage>
</organism>
<keyword evidence="3 6" id="KW-0812">Transmembrane</keyword>
<evidence type="ECO:0000256" key="2">
    <source>
        <dbReference type="ARBA" id="ARBA00005852"/>
    </source>
</evidence>
<reference evidence="7 8" key="2">
    <citation type="submission" date="2024-10" db="EMBL/GenBank/DDBJ databases">
        <authorList>
            <person name="Ryan C."/>
        </authorList>
    </citation>
    <scope>NUCLEOTIDE SEQUENCE [LARGE SCALE GENOMIC DNA]</scope>
</reference>
<evidence type="ECO:0000313" key="8">
    <source>
        <dbReference type="Proteomes" id="UP001497457"/>
    </source>
</evidence>
<evidence type="ECO:0000256" key="4">
    <source>
        <dbReference type="ARBA" id="ARBA00022989"/>
    </source>
</evidence>
<keyword evidence="5 6" id="KW-0472">Membrane</keyword>
<keyword evidence="4 6" id="KW-1133">Transmembrane helix</keyword>
<dbReference type="Proteomes" id="UP001497457">
    <property type="component" value="Chromosome 19rd"/>
</dbReference>
<reference evidence="8" key="1">
    <citation type="submission" date="2024-06" db="EMBL/GenBank/DDBJ databases">
        <authorList>
            <person name="Ryan C."/>
        </authorList>
    </citation>
    <scope>NUCLEOTIDE SEQUENCE [LARGE SCALE GENOMIC DNA]</scope>
</reference>
<dbReference type="PANTHER" id="PTHR33596">
    <property type="entry name" value="COLD-REGULATED 413 PLASMA MEMBRANE PROTEIN 2"/>
    <property type="match status" value="1"/>
</dbReference>
<evidence type="ECO:0000256" key="1">
    <source>
        <dbReference type="ARBA" id="ARBA00004141"/>
    </source>
</evidence>
<evidence type="ECO:0000256" key="6">
    <source>
        <dbReference type="SAM" id="Phobius"/>
    </source>
</evidence>
<evidence type="ECO:0000256" key="3">
    <source>
        <dbReference type="ARBA" id="ARBA00022692"/>
    </source>
</evidence>
<comment type="subcellular location">
    <subcellularLocation>
        <location evidence="1">Membrane</location>
        <topology evidence="1">Multi-pass membrane protein</topology>
    </subcellularLocation>
</comment>
<protein>
    <recommendedName>
        <fullName evidence="9">Glycosyltransferase RgtA/B/C/D-like domain-containing protein</fullName>
    </recommendedName>
</protein>
<evidence type="ECO:0000256" key="5">
    <source>
        <dbReference type="ARBA" id="ARBA00023136"/>
    </source>
</evidence>
<feature type="transmembrane region" description="Helical" evidence="6">
    <location>
        <begin position="116"/>
        <end position="137"/>
    </location>
</feature>
<proteinExistence type="inferred from homology"/>
<dbReference type="EMBL" id="OZ075129">
    <property type="protein sequence ID" value="CAL4962213.1"/>
    <property type="molecule type" value="Genomic_DNA"/>
</dbReference>
<sequence length="171" mass="18399">MAMGVRFFVLRGACALKPPSGRGRSLRCWRLGSAALCCASAHHCTDALRWLSIMAAARLMLATGTTVDKYLLVPFFALQAPSSGISWIKGGHGALIASAISLLMRLLHWFSPGELVRGISTMLIVAIATTPFQFISLRESQGRAILSLVIAAYLAFQHFTGAGGLRRGLWP</sequence>
<name>A0ABC8ZK47_9POAL</name>
<dbReference type="GO" id="GO:0016020">
    <property type="term" value="C:membrane"/>
    <property type="evidence" value="ECO:0007669"/>
    <property type="project" value="UniProtKB-SubCell"/>
</dbReference>
<dbReference type="AlphaFoldDB" id="A0ABC8ZK47"/>